<evidence type="ECO:0000313" key="3">
    <source>
        <dbReference type="EMBL" id="EEV89139.1"/>
    </source>
</evidence>
<dbReference type="Pfam" id="PF01298">
    <property type="entry name" value="TbpB_B_D"/>
    <property type="match status" value="1"/>
</dbReference>
<name>C8N8C6_CARH6</name>
<sequence>MSKIANTVGNNKEVVIIDAPILQNGAGRDAQREKLVTQEAPPATSTPQASRKGLSTEGAYTVKLTNLSIAILIALGTVACGGSDNNSGNNNPPADPPAPQPKPETPPADNSQKDSKIVDPTETHVVDGRDLSKDSTVGGLQYIRRESSDYDRVYNPDKMASATPLLGVSLNEQNPKLTNIVLARRDLEREENKGVRAQFAGSEENEPLTHAGKEREQPSLQIENFKNVDILAGAFKQVGSAVFADPSNRLDPVTHNIDTHIQNNTDKSGEFTRERVTHVYTPRYEYRQPFVDYPNAANSADNRKEADGDKTIATKAPAPPGFPDINALESALYGTDGSWSTEDANDNSRHPVNTGTDKDRSFGSFSNERDRYGNFPSGKDDSPTDPANIADAKAWRNKGTRTANGTAVPQTRSPDREGNHYYSDAKTDNVVDWQGDDANLPAYKGTITRAQAITRTGANTASYTPSPDSTYNYQQSWPNGAYPQYPKKLFAYPNDPYDEPGNNALNGGSADGDPKNHEHIYLEREEFTAIRQLEPIRPLVNPIANEWDWTLYQVWDASVKYHKLVKEERERIIGTNPDGTPKKEKYEVVVHDQDHTANIGDSGNDAMPVQTIQAKLANLSLVDPQCSGRLVTCTKLGESYSLKSANWHTPDNKGGGIRGEFRGPAYVGYHEDLATIRFADDRIWKAGTPGYKQEYEKKYGANLIWWSTQDSAFENHATSNGWNPRARRVDINTKASNGGNDAEGLEELIWAKDSGNGNEARDRDVEIQPTGDITNGLIRIGYTARTGKMPTLGQELKWEDGRWKDHHNTTSRIFGHYHLAYADQDDRKVKSMSMNSYSGARSFVAKVKDVLPQATAQGYRADLDSAPVEYSIGAQPITLHKVQYGRVTTQLDLAAGEGPFGDGFLRAPFAKKNTDDSVDNYFFRGIDATSVADMPKEGSATYNGHALMYGINNDFHGVTQDVSLNGGYKNLPNAFDGLNGRGQAQIALGNFVEANVDFATRKVKGDVYNAWLTDLSKSTVVHDKLVAFEGNIIGNTVLGKADRSYIHGNDEAEFRAAFFGKEAEEMGGSFNSVKPDDKYGSAYENGDWGGVFGAVKSASNTFQGDDGKGVYGNSNVAPANNYNE</sequence>
<proteinExistence type="predicted"/>
<dbReference type="InterPro" id="IPR001677">
    <property type="entry name" value="TbpB_B_D"/>
</dbReference>
<reference evidence="3 4" key="1">
    <citation type="submission" date="2009-08" db="EMBL/GenBank/DDBJ databases">
        <authorList>
            <person name="Qin X."/>
            <person name="Bachman B."/>
            <person name="Battles P."/>
            <person name="Bell A."/>
            <person name="Bess C."/>
            <person name="Bickham C."/>
            <person name="Chaboub L."/>
            <person name="Chen D."/>
            <person name="Coyle M."/>
            <person name="Deiros D.R."/>
            <person name="Dinh H."/>
            <person name="Forbes L."/>
            <person name="Fowler G."/>
            <person name="Francisco L."/>
            <person name="Fu Q."/>
            <person name="Gubbala S."/>
            <person name="Hale W."/>
            <person name="Han Y."/>
            <person name="Hemphill L."/>
            <person name="Highlander S.K."/>
            <person name="Hirani K."/>
            <person name="Hogues M."/>
            <person name="Jackson L."/>
            <person name="Jakkamsetti A."/>
            <person name="Javaid M."/>
            <person name="Jiang H."/>
            <person name="Korchina V."/>
            <person name="Kovar C."/>
            <person name="Lara F."/>
            <person name="Lee S."/>
            <person name="Mata R."/>
            <person name="Mathew T."/>
            <person name="Moen C."/>
            <person name="Morales K."/>
            <person name="Munidasa M."/>
            <person name="Nazareth L."/>
            <person name="Ngo R."/>
            <person name="Nguyen L."/>
            <person name="Okwuonu G."/>
            <person name="Ongeri F."/>
            <person name="Patil S."/>
            <person name="Petrosino J."/>
            <person name="Pham C."/>
            <person name="Pham P."/>
            <person name="Pu L.-L."/>
            <person name="Puazo M."/>
            <person name="Raj R."/>
            <person name="Reid J."/>
            <person name="Rouhana J."/>
            <person name="Saada N."/>
            <person name="Shang Y."/>
            <person name="Simmons D."/>
            <person name="Thornton R."/>
            <person name="Warren J."/>
            <person name="Weissenberger G."/>
            <person name="Zhang J."/>
            <person name="Zhang L."/>
            <person name="Zhou C."/>
            <person name="Zhu D."/>
            <person name="Muzny D."/>
            <person name="Worley K."/>
            <person name="Gibbs R."/>
        </authorList>
    </citation>
    <scope>NUCLEOTIDE SEQUENCE [LARGE SCALE GENOMIC DNA]</scope>
    <source>
        <strain evidence="4">ATCC 15826 / DSM 8339 / NCTC 10426 / 6573</strain>
    </source>
</reference>
<dbReference type="Proteomes" id="UP000004870">
    <property type="component" value="Unassembled WGS sequence"/>
</dbReference>
<dbReference type="Gene3D" id="2.40.160.90">
    <property type="match status" value="1"/>
</dbReference>
<feature type="compositionally biased region" description="Basic and acidic residues" evidence="1">
    <location>
        <begin position="413"/>
        <end position="423"/>
    </location>
</feature>
<protein>
    <recommendedName>
        <fullName evidence="2">Transferrin-binding protein B C-lobe/N-lobe beta-barrel domain-containing protein</fullName>
    </recommendedName>
</protein>
<dbReference type="EMBL" id="ACKY01000033">
    <property type="protein sequence ID" value="EEV89139.1"/>
    <property type="molecule type" value="Genomic_DNA"/>
</dbReference>
<dbReference type="STRING" id="2718.CHUV0807_0697"/>
<dbReference type="AlphaFoldDB" id="C8N8C6"/>
<comment type="caution">
    <text evidence="3">The sequence shown here is derived from an EMBL/GenBank/DDBJ whole genome shotgun (WGS) entry which is preliminary data.</text>
</comment>
<evidence type="ECO:0000256" key="1">
    <source>
        <dbReference type="SAM" id="MobiDB-lite"/>
    </source>
</evidence>
<feature type="region of interest" description="Disordered" evidence="1">
    <location>
        <begin position="84"/>
        <end position="140"/>
    </location>
</feature>
<keyword evidence="4" id="KW-1185">Reference proteome</keyword>
<feature type="region of interest" description="Disordered" evidence="1">
    <location>
        <begin position="26"/>
        <end position="54"/>
    </location>
</feature>
<gene>
    <name evidence="3" type="ORF">HMPREF0198_0740</name>
</gene>
<dbReference type="InterPro" id="IPR011250">
    <property type="entry name" value="OMP/PagP_B-barrel"/>
</dbReference>
<accession>C8N8C6</accession>
<organism evidence="3 4">
    <name type="scientific">Cardiobacterium hominis (strain ATCC 15826 / DSM 8339 / NCTC 10426 / 6573)</name>
    <dbReference type="NCBI Taxonomy" id="638300"/>
    <lineage>
        <taxon>Bacteria</taxon>
        <taxon>Pseudomonadati</taxon>
        <taxon>Pseudomonadota</taxon>
        <taxon>Gammaproteobacteria</taxon>
        <taxon>Cardiobacteriales</taxon>
        <taxon>Cardiobacteriaceae</taxon>
        <taxon>Cardiobacterium</taxon>
    </lineage>
</organism>
<feature type="domain" description="Transferrin-binding protein B C-lobe/N-lobe beta-barrel" evidence="2">
    <location>
        <begin position="934"/>
        <end position="1096"/>
    </location>
</feature>
<dbReference type="SUPFAM" id="SSF56925">
    <property type="entry name" value="OMPA-like"/>
    <property type="match status" value="1"/>
</dbReference>
<feature type="region of interest" description="Disordered" evidence="1">
    <location>
        <begin position="190"/>
        <end position="219"/>
    </location>
</feature>
<evidence type="ECO:0000313" key="4">
    <source>
        <dbReference type="Proteomes" id="UP000004870"/>
    </source>
</evidence>
<feature type="region of interest" description="Disordered" evidence="1">
    <location>
        <begin position="336"/>
        <end position="423"/>
    </location>
</feature>
<feature type="compositionally biased region" description="Polar residues" evidence="1">
    <location>
        <begin position="400"/>
        <end position="412"/>
    </location>
</feature>
<feature type="compositionally biased region" description="Basic and acidic residues" evidence="1">
    <location>
        <begin position="111"/>
        <end position="133"/>
    </location>
</feature>
<feature type="compositionally biased region" description="Pro residues" evidence="1">
    <location>
        <begin position="93"/>
        <end position="106"/>
    </location>
</feature>
<dbReference type="HOGENOM" id="CLU_306684_0_0_6"/>
<feature type="compositionally biased region" description="Basic and acidic residues" evidence="1">
    <location>
        <begin position="356"/>
        <end position="382"/>
    </location>
</feature>
<evidence type="ECO:0000259" key="2">
    <source>
        <dbReference type="Pfam" id="PF01298"/>
    </source>
</evidence>